<dbReference type="Gene3D" id="3.40.50.1820">
    <property type="entry name" value="alpha/beta hydrolase"/>
    <property type="match status" value="1"/>
</dbReference>
<dbReference type="EMBL" id="JAULSR010000005">
    <property type="protein sequence ID" value="KAK0618059.1"/>
    <property type="molecule type" value="Genomic_DNA"/>
</dbReference>
<feature type="region of interest" description="Disordered" evidence="5">
    <location>
        <begin position="1"/>
        <end position="34"/>
    </location>
</feature>
<keyword evidence="4" id="KW-0443">Lipid metabolism</keyword>
<dbReference type="GO" id="GO:0016042">
    <property type="term" value="P:lipid catabolic process"/>
    <property type="evidence" value="ECO:0007669"/>
    <property type="project" value="UniProtKB-KW"/>
</dbReference>
<dbReference type="AlphaFoldDB" id="A0AA39WMD4"/>
<evidence type="ECO:0000256" key="4">
    <source>
        <dbReference type="ARBA" id="ARBA00023098"/>
    </source>
</evidence>
<evidence type="ECO:0000256" key="1">
    <source>
        <dbReference type="ARBA" id="ARBA00013201"/>
    </source>
</evidence>
<proteinExistence type="predicted"/>
<dbReference type="GO" id="GO:0003847">
    <property type="term" value="F:1-alkyl-2-acetylglycerophosphocholine esterase activity"/>
    <property type="evidence" value="ECO:0007669"/>
    <property type="project" value="UniProtKB-EC"/>
</dbReference>
<comment type="caution">
    <text evidence="6">The sequence shown here is derived from an EMBL/GenBank/DDBJ whole genome shotgun (WGS) entry which is preliminary data.</text>
</comment>
<dbReference type="SUPFAM" id="SSF53474">
    <property type="entry name" value="alpha/beta-Hydrolases"/>
    <property type="match status" value="1"/>
</dbReference>
<evidence type="ECO:0000313" key="6">
    <source>
        <dbReference type="EMBL" id="KAK0618059.1"/>
    </source>
</evidence>
<evidence type="ECO:0000313" key="7">
    <source>
        <dbReference type="Proteomes" id="UP001174934"/>
    </source>
</evidence>
<evidence type="ECO:0000256" key="5">
    <source>
        <dbReference type="SAM" id="MobiDB-lite"/>
    </source>
</evidence>
<feature type="compositionally biased region" description="Acidic residues" evidence="5">
    <location>
        <begin position="177"/>
        <end position="188"/>
    </location>
</feature>
<dbReference type="PANTHER" id="PTHR10272">
    <property type="entry name" value="PLATELET-ACTIVATING FACTOR ACETYLHYDROLASE"/>
    <property type="match status" value="1"/>
</dbReference>
<evidence type="ECO:0000256" key="2">
    <source>
        <dbReference type="ARBA" id="ARBA00022801"/>
    </source>
</evidence>
<evidence type="ECO:0000256" key="3">
    <source>
        <dbReference type="ARBA" id="ARBA00022963"/>
    </source>
</evidence>
<protein>
    <recommendedName>
        <fullName evidence="1">1-alkyl-2-acetylglycerophosphocholine esterase</fullName>
        <ecNumber evidence="1">3.1.1.47</ecNumber>
    </recommendedName>
</protein>
<sequence length="598" mass="67008">MSSDMAEGEVDVASAECKPGRRQAPPPHPHPPKKAFRERFLHSLPSYTGPHHVGFMEMELPARDPRPFSHIKRNHEYALKLDTVLFSVYYPCDIDCSSDSSSGLSRVPWLPRPRIETCKGYAKFLNIPNVPVTAYIALTSMFTKLPAYRNAKLSDRRLPVANRDSGEPRTAPLDIDGQGEAETTDSSDDDNKRRLKPKFPVIIFSHGLGGSRTAYSAICGELASFGFVVVAMEHRDGSGARTYVNKWGHKSDLDSQELDKDRQTTPEHEKKVPVGKQKKDQGSTKPYYMVDYIFPKDNVQDTSPHNTRGIVAQNLRKKGNVGSSSKGLDGIEWSDWEGRLLDERFGWVAQGILLDPWGPAMPEPTGHRRVQKPILSIGSEAFMHWKDNFDRVEHICREARTAGAPCWMTTIRGSTHLSQTDFAVLYPNWMSLFMKTIVNPRRAIHLTVRSALEFSKITLPLQQQQQHQQQTRFGKAWAVTDDEEPVLLRNAADTETKISFDHRPDDKWVAARLKIPNEFSLRVRSWFRWGNKDPDVPRDASGKPLAALVNWGAGNEIWVHLSPEQAPTRGSLDAGGGGGGGGTTCLEKVSWFGGMYLT</sequence>
<organism evidence="6 7">
    <name type="scientific">Bombardia bombarda</name>
    <dbReference type="NCBI Taxonomy" id="252184"/>
    <lineage>
        <taxon>Eukaryota</taxon>
        <taxon>Fungi</taxon>
        <taxon>Dikarya</taxon>
        <taxon>Ascomycota</taxon>
        <taxon>Pezizomycotina</taxon>
        <taxon>Sordariomycetes</taxon>
        <taxon>Sordariomycetidae</taxon>
        <taxon>Sordariales</taxon>
        <taxon>Lasiosphaeriaceae</taxon>
        <taxon>Bombardia</taxon>
    </lineage>
</organism>
<feature type="region of interest" description="Disordered" evidence="5">
    <location>
        <begin position="159"/>
        <end position="193"/>
    </location>
</feature>
<dbReference type="InterPro" id="IPR029058">
    <property type="entry name" value="AB_hydrolase_fold"/>
</dbReference>
<name>A0AA39WMD4_9PEZI</name>
<dbReference type="EC" id="3.1.1.47" evidence="1"/>
<feature type="region of interest" description="Disordered" evidence="5">
    <location>
        <begin position="254"/>
        <end position="282"/>
    </location>
</feature>
<keyword evidence="2" id="KW-0378">Hydrolase</keyword>
<dbReference type="Pfam" id="PF03403">
    <property type="entry name" value="PAF-AH_p_II"/>
    <property type="match status" value="2"/>
</dbReference>
<keyword evidence="3" id="KW-0442">Lipid degradation</keyword>
<dbReference type="PANTHER" id="PTHR10272:SF0">
    <property type="entry name" value="PLATELET-ACTIVATING FACTOR ACETYLHYDROLASE"/>
    <property type="match status" value="1"/>
</dbReference>
<gene>
    <name evidence="6" type="ORF">B0T17DRAFT_591955</name>
</gene>
<reference evidence="6" key="1">
    <citation type="submission" date="2023-06" db="EMBL/GenBank/DDBJ databases">
        <title>Genome-scale phylogeny and comparative genomics of the fungal order Sordariales.</title>
        <authorList>
            <consortium name="Lawrence Berkeley National Laboratory"/>
            <person name="Hensen N."/>
            <person name="Bonometti L."/>
            <person name="Westerberg I."/>
            <person name="Brannstrom I.O."/>
            <person name="Guillou S."/>
            <person name="Cros-Aarteil S."/>
            <person name="Calhoun S."/>
            <person name="Haridas S."/>
            <person name="Kuo A."/>
            <person name="Mondo S."/>
            <person name="Pangilinan J."/>
            <person name="Riley R."/>
            <person name="LaButti K."/>
            <person name="Andreopoulos B."/>
            <person name="Lipzen A."/>
            <person name="Chen C."/>
            <person name="Yanf M."/>
            <person name="Daum C."/>
            <person name="Ng V."/>
            <person name="Clum A."/>
            <person name="Steindorff A."/>
            <person name="Ohm R."/>
            <person name="Martin F."/>
            <person name="Silar P."/>
            <person name="Natvig D."/>
            <person name="Lalanne C."/>
            <person name="Gautier V."/>
            <person name="Ament-velasquez S.L."/>
            <person name="Kruys A."/>
            <person name="Hutchinson M.I."/>
            <person name="Powell A.J."/>
            <person name="Barry K."/>
            <person name="Miller A.N."/>
            <person name="Grigoriev I.V."/>
            <person name="Debuchy R."/>
            <person name="Gladieux P."/>
            <person name="Thoren M.H."/>
            <person name="Johannesson H."/>
        </authorList>
    </citation>
    <scope>NUCLEOTIDE SEQUENCE</scope>
    <source>
        <strain evidence="6">SMH3391-2</strain>
    </source>
</reference>
<accession>A0AA39WMD4</accession>
<feature type="compositionally biased region" description="Acidic residues" evidence="5">
    <location>
        <begin position="1"/>
        <end position="10"/>
    </location>
</feature>
<keyword evidence="7" id="KW-1185">Reference proteome</keyword>
<dbReference type="Proteomes" id="UP001174934">
    <property type="component" value="Unassembled WGS sequence"/>
</dbReference>